<feature type="non-terminal residue" evidence="2">
    <location>
        <position position="364"/>
    </location>
</feature>
<reference evidence="2" key="1">
    <citation type="submission" date="2023-10" db="EMBL/GenBank/DDBJ databases">
        <authorList>
            <person name="Chen Y."/>
            <person name="Shah S."/>
            <person name="Dougan E. K."/>
            <person name="Thang M."/>
            <person name="Chan C."/>
        </authorList>
    </citation>
    <scope>NUCLEOTIDE SEQUENCE [LARGE SCALE GENOMIC DNA]</scope>
</reference>
<feature type="region of interest" description="Disordered" evidence="1">
    <location>
        <begin position="198"/>
        <end position="236"/>
    </location>
</feature>
<keyword evidence="3" id="KW-1185">Reference proteome</keyword>
<accession>A0ABN9XZG7</accession>
<organism evidence="2 3">
    <name type="scientific">Prorocentrum cordatum</name>
    <dbReference type="NCBI Taxonomy" id="2364126"/>
    <lineage>
        <taxon>Eukaryota</taxon>
        <taxon>Sar</taxon>
        <taxon>Alveolata</taxon>
        <taxon>Dinophyceae</taxon>
        <taxon>Prorocentrales</taxon>
        <taxon>Prorocentraceae</taxon>
        <taxon>Prorocentrum</taxon>
    </lineage>
</organism>
<protein>
    <submittedName>
        <fullName evidence="2">Uncharacterized protein</fullName>
    </submittedName>
</protein>
<feature type="compositionally biased region" description="Pro residues" evidence="1">
    <location>
        <begin position="321"/>
        <end position="331"/>
    </location>
</feature>
<feature type="region of interest" description="Disordered" evidence="1">
    <location>
        <begin position="1"/>
        <end position="62"/>
    </location>
</feature>
<feature type="compositionally biased region" description="Gly residues" evidence="1">
    <location>
        <begin position="45"/>
        <end position="54"/>
    </location>
</feature>
<feature type="compositionally biased region" description="Low complexity" evidence="1">
    <location>
        <begin position="1"/>
        <end position="34"/>
    </location>
</feature>
<feature type="region of interest" description="Disordered" evidence="1">
    <location>
        <begin position="250"/>
        <end position="364"/>
    </location>
</feature>
<evidence type="ECO:0000313" key="2">
    <source>
        <dbReference type="EMBL" id="CAK0905565.1"/>
    </source>
</evidence>
<evidence type="ECO:0000313" key="3">
    <source>
        <dbReference type="Proteomes" id="UP001189429"/>
    </source>
</evidence>
<dbReference type="Proteomes" id="UP001189429">
    <property type="component" value="Unassembled WGS sequence"/>
</dbReference>
<evidence type="ECO:0000256" key="1">
    <source>
        <dbReference type="SAM" id="MobiDB-lite"/>
    </source>
</evidence>
<gene>
    <name evidence="2" type="ORF">PCOR1329_LOCUS81246</name>
</gene>
<name>A0ABN9XZG7_9DINO</name>
<sequence>PRGAGAARAMAPPLPKAAPDAPAAGEVQAPAAAGGPPPSEPPAADGGGAAGGGADAEAPPRKRRKHVAGVIFTLGHPAEWSLNDLFKALGRHAIKALVDVRPGGSEGQHAAEAVRACCSLEKISYSREPILSLCYVKIAAQARGETEEARRPCVLLSGSAPWRLQQSRRCVSQFFHGRGFEVKHLLWNGDVDEEAVAEASREQKRARVAAPRAPKANEPTLMAPTAKGGGGTQARWARPGQKLIVPQGASELGPSHVLKSKPKASPSASQLMDAEPTPKTAGPQSGAARGMAPTPKVSGEPAKEPASLLVPTPKVSGEPPKATPKPPPGEPPTRGSATSLLTSKPKAGDQAAREAPEPVGPKAP</sequence>
<comment type="caution">
    <text evidence="2">The sequence shown here is derived from an EMBL/GenBank/DDBJ whole genome shotgun (WGS) entry which is preliminary data.</text>
</comment>
<dbReference type="EMBL" id="CAUYUJ010021583">
    <property type="protein sequence ID" value="CAK0905565.1"/>
    <property type="molecule type" value="Genomic_DNA"/>
</dbReference>
<feature type="non-terminal residue" evidence="2">
    <location>
        <position position="1"/>
    </location>
</feature>
<proteinExistence type="predicted"/>